<dbReference type="InterPro" id="IPR003615">
    <property type="entry name" value="HNH_nuc"/>
</dbReference>
<dbReference type="AlphaFoldDB" id="A0A5D0R7C4"/>
<name>A0A5D0R7C4_9FLAO</name>
<organism evidence="1 2">
    <name type="scientific">Bizionia myxarmorum</name>
    <dbReference type="NCBI Taxonomy" id="291186"/>
    <lineage>
        <taxon>Bacteria</taxon>
        <taxon>Pseudomonadati</taxon>
        <taxon>Bacteroidota</taxon>
        <taxon>Flavobacteriia</taxon>
        <taxon>Flavobacteriales</taxon>
        <taxon>Flavobacteriaceae</taxon>
        <taxon>Bizionia</taxon>
    </lineage>
</organism>
<dbReference type="Proteomes" id="UP000323720">
    <property type="component" value="Unassembled WGS sequence"/>
</dbReference>
<dbReference type="RefSeq" id="WP_148404593.1">
    <property type="nucleotide sequence ID" value="NZ_VSKK01000003.1"/>
</dbReference>
<evidence type="ECO:0000313" key="2">
    <source>
        <dbReference type="Proteomes" id="UP000323720"/>
    </source>
</evidence>
<reference evidence="1 2" key="1">
    <citation type="submission" date="2019-08" db="EMBL/GenBank/DDBJ databases">
        <title>Genomes of Antarctic Bizionia species.</title>
        <authorList>
            <person name="Bowman J.P."/>
        </authorList>
    </citation>
    <scope>NUCLEOTIDE SEQUENCE [LARGE SCALE GENOMIC DNA]</scope>
    <source>
        <strain evidence="1 2">ADA-4</strain>
    </source>
</reference>
<accession>A0A5D0R7C4</accession>
<dbReference type="Gene3D" id="1.10.30.50">
    <property type="match status" value="1"/>
</dbReference>
<gene>
    <name evidence="1" type="ORF">ES674_12860</name>
</gene>
<dbReference type="OrthoDB" id="9816185at2"/>
<sequence>MIKTYKYHLSCHSMLHQHVLQFFDRIEFETGPFDLSFFDPDFLYIVKRHPSVLKKRSKAIYDVLKTWPQQDRSDLCQLIRDSNDIENICKGNFVPPTMDKNSTGINKLLRDFFIDLYTQVLDGAGFTTKYTTTLRDHFNVFSDKNKAVTLCPICGIGELKKKEDKTRDQYDHFLPKALYPLSAVNFENLVPSCKECNSFDAKGEADTIAVSSGKLFYPFDNSHKGISVEFHIAIDNIEPEKVDWRIDFVNPDGKRDEIESWKAIYKIDSRYSGHVKARIDKWYRRYWEHMHDRDIFFLTKKRRKKYYLKSLKREEELGLAFLRKPALEGFINESIMAKAELEARYYS</sequence>
<protein>
    <recommendedName>
        <fullName evidence="3">HNH endonuclease</fullName>
    </recommendedName>
</protein>
<evidence type="ECO:0000313" key="1">
    <source>
        <dbReference type="EMBL" id="TYB76464.1"/>
    </source>
</evidence>
<keyword evidence="2" id="KW-1185">Reference proteome</keyword>
<dbReference type="CDD" id="cd00085">
    <property type="entry name" value="HNHc"/>
    <property type="match status" value="1"/>
</dbReference>
<dbReference type="EMBL" id="VSKK01000003">
    <property type="protein sequence ID" value="TYB76464.1"/>
    <property type="molecule type" value="Genomic_DNA"/>
</dbReference>
<evidence type="ECO:0008006" key="3">
    <source>
        <dbReference type="Google" id="ProtNLM"/>
    </source>
</evidence>
<comment type="caution">
    <text evidence="1">The sequence shown here is derived from an EMBL/GenBank/DDBJ whole genome shotgun (WGS) entry which is preliminary data.</text>
</comment>
<proteinExistence type="predicted"/>